<dbReference type="CDD" id="cd04301">
    <property type="entry name" value="NAT_SF"/>
    <property type="match status" value="1"/>
</dbReference>
<protein>
    <submittedName>
        <fullName evidence="2">N-acetyltransferase</fullName>
    </submittedName>
</protein>
<evidence type="ECO:0000259" key="1">
    <source>
        <dbReference type="PROSITE" id="PS51186"/>
    </source>
</evidence>
<dbReference type="Gene3D" id="3.40.630.30">
    <property type="match status" value="1"/>
</dbReference>
<dbReference type="Proteomes" id="UP000606935">
    <property type="component" value="Unassembled WGS sequence"/>
</dbReference>
<dbReference type="AlphaFoldDB" id="A0A917Z330"/>
<dbReference type="InterPro" id="IPR000182">
    <property type="entry name" value="GNAT_dom"/>
</dbReference>
<accession>A0A917Z330</accession>
<proteinExistence type="predicted"/>
<reference evidence="2" key="2">
    <citation type="submission" date="2020-09" db="EMBL/GenBank/DDBJ databases">
        <authorList>
            <person name="Sun Q."/>
            <person name="Zhou Y."/>
        </authorList>
    </citation>
    <scope>NUCLEOTIDE SEQUENCE</scope>
    <source>
        <strain evidence="2">CGMCC 1.7086</strain>
    </source>
</reference>
<sequence length="138" mass="15397">MTASIQEIRSQQTLVLRHQVLWPDKPMAFCRLADDGSGCHLGAFVDGKLVCVASLFVQDNAMRLRKFATLPEYQGRGIGSAVLKEAISRARHLGLTRFWCDARQSASELYRRFGLSQSGGLFYKGEIAYVRMALTLTP</sequence>
<dbReference type="RefSeq" id="WP_188697623.1">
    <property type="nucleotide sequence ID" value="NZ_BMLS01000006.1"/>
</dbReference>
<dbReference type="EMBL" id="BMLS01000006">
    <property type="protein sequence ID" value="GGO73036.1"/>
    <property type="molecule type" value="Genomic_DNA"/>
</dbReference>
<dbReference type="GO" id="GO:0016747">
    <property type="term" value="F:acyltransferase activity, transferring groups other than amino-acyl groups"/>
    <property type="evidence" value="ECO:0007669"/>
    <property type="project" value="InterPro"/>
</dbReference>
<evidence type="ECO:0000313" key="2">
    <source>
        <dbReference type="EMBL" id="GGO73036.1"/>
    </source>
</evidence>
<keyword evidence="3" id="KW-1185">Reference proteome</keyword>
<dbReference type="PROSITE" id="PS51186">
    <property type="entry name" value="GNAT"/>
    <property type="match status" value="1"/>
</dbReference>
<feature type="domain" description="N-acetyltransferase" evidence="1">
    <location>
        <begin position="1"/>
        <end position="137"/>
    </location>
</feature>
<gene>
    <name evidence="2" type="ORF">GCM10010982_32630</name>
</gene>
<reference evidence="2" key="1">
    <citation type="journal article" date="2014" name="Int. J. Syst. Evol. Microbiol.">
        <title>Complete genome sequence of Corynebacterium casei LMG S-19264T (=DSM 44701T), isolated from a smear-ripened cheese.</title>
        <authorList>
            <consortium name="US DOE Joint Genome Institute (JGI-PGF)"/>
            <person name="Walter F."/>
            <person name="Albersmeier A."/>
            <person name="Kalinowski J."/>
            <person name="Ruckert C."/>
        </authorList>
    </citation>
    <scope>NUCLEOTIDE SEQUENCE</scope>
    <source>
        <strain evidence="2">CGMCC 1.7086</strain>
    </source>
</reference>
<name>A0A917Z330_9ALTE</name>
<dbReference type="Pfam" id="PF00583">
    <property type="entry name" value="Acetyltransf_1"/>
    <property type="match status" value="1"/>
</dbReference>
<dbReference type="SUPFAM" id="SSF55729">
    <property type="entry name" value="Acyl-CoA N-acyltransferases (Nat)"/>
    <property type="match status" value="1"/>
</dbReference>
<evidence type="ECO:0000313" key="3">
    <source>
        <dbReference type="Proteomes" id="UP000606935"/>
    </source>
</evidence>
<organism evidence="2 3">
    <name type="scientific">Bowmanella pacifica</name>
    <dbReference type="NCBI Taxonomy" id="502051"/>
    <lineage>
        <taxon>Bacteria</taxon>
        <taxon>Pseudomonadati</taxon>
        <taxon>Pseudomonadota</taxon>
        <taxon>Gammaproteobacteria</taxon>
        <taxon>Alteromonadales</taxon>
        <taxon>Alteromonadaceae</taxon>
        <taxon>Bowmanella</taxon>
    </lineage>
</organism>
<dbReference type="InterPro" id="IPR016181">
    <property type="entry name" value="Acyl_CoA_acyltransferase"/>
</dbReference>
<comment type="caution">
    <text evidence="2">The sequence shown here is derived from an EMBL/GenBank/DDBJ whole genome shotgun (WGS) entry which is preliminary data.</text>
</comment>